<keyword evidence="2" id="KW-1133">Transmembrane helix</keyword>
<evidence type="ECO:0000259" key="3">
    <source>
        <dbReference type="Pfam" id="PF01551"/>
    </source>
</evidence>
<dbReference type="Gene3D" id="2.70.70.10">
    <property type="entry name" value="Glucose Permease (Domain IIA)"/>
    <property type="match status" value="1"/>
</dbReference>
<dbReference type="PANTHER" id="PTHR21666:SF290">
    <property type="entry name" value="PEPTIDASE M23 DOMAIN PROTEIN"/>
    <property type="match status" value="1"/>
</dbReference>
<dbReference type="InterPro" id="IPR016047">
    <property type="entry name" value="M23ase_b-sheet_dom"/>
</dbReference>
<name>A0A096B6E5_FLAPL</name>
<dbReference type="CDD" id="cd12797">
    <property type="entry name" value="M23_peptidase"/>
    <property type="match status" value="1"/>
</dbReference>
<reference evidence="4 5" key="1">
    <citation type="submission" date="2011-08" db="EMBL/GenBank/DDBJ databases">
        <title>The Genome Sequence of Clostridium orbiscindens 1_3_50AFAA.</title>
        <authorList>
            <consortium name="The Broad Institute Genome Sequencing Platform"/>
            <person name="Earl A."/>
            <person name="Ward D."/>
            <person name="Feldgarden M."/>
            <person name="Gevers D."/>
            <person name="Daigneault M."/>
            <person name="Strauss J."/>
            <person name="Allen-Vercoe E."/>
            <person name="Young S.K."/>
            <person name="Zeng Q."/>
            <person name="Gargeya S."/>
            <person name="Fitzgerald M."/>
            <person name="Haas B."/>
            <person name="Abouelleil A."/>
            <person name="Alvarado L."/>
            <person name="Arachchi H.M."/>
            <person name="Berlin A."/>
            <person name="Brown A."/>
            <person name="Chapman S.B."/>
            <person name="Chen Z."/>
            <person name="Dunbar C."/>
            <person name="Freedman E."/>
            <person name="Gearin G."/>
            <person name="Gellesch M."/>
            <person name="Goldberg J."/>
            <person name="Griggs A."/>
            <person name="Gujja S."/>
            <person name="Heiman D."/>
            <person name="Howarth C."/>
            <person name="Larson L."/>
            <person name="Lui A."/>
            <person name="MacDonald P.J.P."/>
            <person name="Montmayeur A."/>
            <person name="Murphy C."/>
            <person name="Neiman D."/>
            <person name="Pearson M."/>
            <person name="Priest M."/>
            <person name="Roberts A."/>
            <person name="Saif S."/>
            <person name="Shea T."/>
            <person name="Shenoy N."/>
            <person name="Sisk P."/>
            <person name="Stolte C."/>
            <person name="Sykes S."/>
            <person name="Wortman J."/>
            <person name="Nusbaum C."/>
            <person name="Birren B."/>
        </authorList>
    </citation>
    <scope>NUCLEOTIDE SEQUENCE [LARGE SCALE GENOMIC DNA]</scope>
    <source>
        <strain evidence="4 5">1_3_50AFAA</strain>
    </source>
</reference>
<feature type="region of interest" description="Disordered" evidence="1">
    <location>
        <begin position="50"/>
        <end position="108"/>
    </location>
</feature>
<protein>
    <recommendedName>
        <fullName evidence="3">M23ase beta-sheet core domain-containing protein</fullName>
    </recommendedName>
</protein>
<evidence type="ECO:0000313" key="4">
    <source>
        <dbReference type="EMBL" id="KGF54988.1"/>
    </source>
</evidence>
<proteinExistence type="predicted"/>
<accession>A0A096B6E5</accession>
<dbReference type="eggNOG" id="COG0739">
    <property type="taxonomic scope" value="Bacteria"/>
</dbReference>
<feature type="transmembrane region" description="Helical" evidence="2">
    <location>
        <begin position="20"/>
        <end position="37"/>
    </location>
</feature>
<evidence type="ECO:0000256" key="1">
    <source>
        <dbReference type="SAM" id="MobiDB-lite"/>
    </source>
</evidence>
<comment type="caution">
    <text evidence="4">The sequence shown here is derived from an EMBL/GenBank/DDBJ whole genome shotgun (WGS) entry which is preliminary data.</text>
</comment>
<dbReference type="InterPro" id="IPR011055">
    <property type="entry name" value="Dup_hybrid_motif"/>
</dbReference>
<keyword evidence="2" id="KW-0812">Transmembrane</keyword>
<dbReference type="Proteomes" id="UP000029585">
    <property type="component" value="Unassembled WGS sequence"/>
</dbReference>
<sequence length="246" mass="25126">MKKPFLKRMGDFLEGKGFYIVLFLCVAAIGISGYYLFSSLTPDEPDAPVAGTAQITVTPSPRPTPVDAGLMNRPAATPAPEHTVPASPAVPAATPSAMPSATPQPTPQAAPTVFTWPVQGDILTDYSLEVLSYNPTMDDWRTHDGLDIASAAGTEVKAAAAGTVTAVLQDAMMGTTVVVEHGGGLTSTYANLASVPTVAVGDTVGAGSVLGSVGGTAIAESALASHLHFSMSLDGSTVDPLEYLPN</sequence>
<feature type="domain" description="M23ase beta-sheet core" evidence="3">
    <location>
        <begin position="142"/>
        <end position="240"/>
    </location>
</feature>
<dbReference type="GeneID" id="63974715"/>
<keyword evidence="5" id="KW-1185">Reference proteome</keyword>
<dbReference type="PANTHER" id="PTHR21666">
    <property type="entry name" value="PEPTIDASE-RELATED"/>
    <property type="match status" value="1"/>
</dbReference>
<dbReference type="SUPFAM" id="SSF51261">
    <property type="entry name" value="Duplicated hybrid motif"/>
    <property type="match status" value="1"/>
</dbReference>
<dbReference type="InterPro" id="IPR050570">
    <property type="entry name" value="Cell_wall_metabolism_enzyme"/>
</dbReference>
<organism evidence="4 5">
    <name type="scientific">Flavonifractor plautii 1_3_50AFAA</name>
    <dbReference type="NCBI Taxonomy" id="742738"/>
    <lineage>
        <taxon>Bacteria</taxon>
        <taxon>Bacillati</taxon>
        <taxon>Bacillota</taxon>
        <taxon>Clostridia</taxon>
        <taxon>Eubacteriales</taxon>
        <taxon>Oscillospiraceae</taxon>
        <taxon>Flavonifractor</taxon>
    </lineage>
</organism>
<dbReference type="AlphaFoldDB" id="A0A096B6E5"/>
<dbReference type="GO" id="GO:0004222">
    <property type="term" value="F:metalloendopeptidase activity"/>
    <property type="evidence" value="ECO:0007669"/>
    <property type="project" value="TreeGrafter"/>
</dbReference>
<evidence type="ECO:0000313" key="5">
    <source>
        <dbReference type="Proteomes" id="UP000029585"/>
    </source>
</evidence>
<gene>
    <name evidence="4" type="ORF">HMPREF9460_02344</name>
</gene>
<feature type="compositionally biased region" description="Low complexity" evidence="1">
    <location>
        <begin position="83"/>
        <end position="101"/>
    </location>
</feature>
<dbReference type="PATRIC" id="fig|742738.3.peg.2414"/>
<keyword evidence="2" id="KW-0472">Membrane</keyword>
<evidence type="ECO:0000256" key="2">
    <source>
        <dbReference type="SAM" id="Phobius"/>
    </source>
</evidence>
<dbReference type="HOGENOM" id="CLU_029425_11_1_9"/>
<dbReference type="RefSeq" id="WP_039997729.1">
    <property type="nucleotide sequence ID" value="NZ_KN174163.1"/>
</dbReference>
<dbReference type="EMBL" id="ADLO01000069">
    <property type="protein sequence ID" value="KGF54988.1"/>
    <property type="molecule type" value="Genomic_DNA"/>
</dbReference>
<dbReference type="Pfam" id="PF01551">
    <property type="entry name" value="Peptidase_M23"/>
    <property type="match status" value="1"/>
</dbReference>